<comment type="caution">
    <text evidence="2">The sequence shown here is derived from an EMBL/GenBank/DDBJ whole genome shotgun (WGS) entry which is preliminary data.</text>
</comment>
<dbReference type="InterPro" id="IPR056681">
    <property type="entry name" value="DUF7779"/>
</dbReference>
<dbReference type="SUPFAM" id="SSF48452">
    <property type="entry name" value="TPR-like"/>
    <property type="match status" value="1"/>
</dbReference>
<protein>
    <submittedName>
        <fullName evidence="2">Pfs NB-ARC and TPR domain protein</fullName>
    </submittedName>
</protein>
<name>A0A9X0CBX9_9EURO</name>
<sequence>MGKTQLAVRFAREHKNDFTAIFWLSGKDRGTLVQSLSSVWPQSPGQAQTKEVINEEELEKRARDVLYWLEQDDNSRWLIIFDNIDRYSATDSGVRNAYDIEKFFPTADHGSILITSRLPELTELGRSFPIQKLDSTEAIRLLITNSGLSGNNDIKKFEGDPDTIALAGRLDGLPLAIIIAAAFMRQTGTRITDPERQYQQGNILQTWMISYREIQSRDPNAAKLLLLLACFDNRDIWYELVKNASSSSDVPDWLRRALSSGLAFKLGVKSLIKFSLLETKQQERSYAIHPVVQDWCSHITSRDGNVNLIQLSDLAIISVGYSAPRVNDRNYRELQHRLIPHANFVRNGRFSDKVSVWKGLHRVGGLYRNKGMLREAEEIYQKALRGKEKALGPDHTSTLNTVHNLGLLYSDQEKWKEAEEMYK</sequence>
<accession>A0A9X0CBX9</accession>
<dbReference type="InterPro" id="IPR027417">
    <property type="entry name" value="P-loop_NTPase"/>
</dbReference>
<reference evidence="2" key="2">
    <citation type="journal article" date="2023" name="IMA Fungus">
        <title>Comparative genomic study of the Penicillium genus elucidates a diverse pangenome and 15 lateral gene transfer events.</title>
        <authorList>
            <person name="Petersen C."/>
            <person name="Sorensen T."/>
            <person name="Nielsen M.R."/>
            <person name="Sondergaard T.E."/>
            <person name="Sorensen J.L."/>
            <person name="Fitzpatrick D.A."/>
            <person name="Frisvad J.C."/>
            <person name="Nielsen K.L."/>
        </authorList>
    </citation>
    <scope>NUCLEOTIDE SEQUENCE</scope>
    <source>
        <strain evidence="2">IBT 29495</strain>
    </source>
</reference>
<evidence type="ECO:0000313" key="2">
    <source>
        <dbReference type="EMBL" id="KAJ5520258.1"/>
    </source>
</evidence>
<keyword evidence="3" id="KW-1185">Reference proteome</keyword>
<organism evidence="2 3">
    <name type="scientific">Penicillium fimorum</name>
    <dbReference type="NCBI Taxonomy" id="1882269"/>
    <lineage>
        <taxon>Eukaryota</taxon>
        <taxon>Fungi</taxon>
        <taxon>Dikarya</taxon>
        <taxon>Ascomycota</taxon>
        <taxon>Pezizomycotina</taxon>
        <taxon>Eurotiomycetes</taxon>
        <taxon>Eurotiomycetidae</taxon>
        <taxon>Eurotiales</taxon>
        <taxon>Aspergillaceae</taxon>
        <taxon>Penicillium</taxon>
    </lineage>
</organism>
<dbReference type="PANTHER" id="PTHR46082:SF6">
    <property type="entry name" value="AAA+ ATPASE DOMAIN-CONTAINING PROTEIN-RELATED"/>
    <property type="match status" value="1"/>
</dbReference>
<dbReference type="AlphaFoldDB" id="A0A9X0CBX9"/>
<evidence type="ECO:0000313" key="3">
    <source>
        <dbReference type="Proteomes" id="UP001149954"/>
    </source>
</evidence>
<feature type="domain" description="DUF7779" evidence="1">
    <location>
        <begin position="215"/>
        <end position="296"/>
    </location>
</feature>
<dbReference type="OrthoDB" id="1658288at2759"/>
<dbReference type="InterPro" id="IPR053137">
    <property type="entry name" value="NLR-like"/>
</dbReference>
<dbReference type="Gene3D" id="3.40.50.300">
    <property type="entry name" value="P-loop containing nucleotide triphosphate hydrolases"/>
    <property type="match status" value="1"/>
</dbReference>
<gene>
    <name evidence="2" type="ORF">N7463_000711</name>
</gene>
<dbReference type="SUPFAM" id="SSF52540">
    <property type="entry name" value="P-loop containing nucleoside triphosphate hydrolases"/>
    <property type="match status" value="1"/>
</dbReference>
<dbReference type="Pfam" id="PF25000">
    <property type="entry name" value="DUF7779"/>
    <property type="match status" value="1"/>
</dbReference>
<dbReference type="Pfam" id="PF13424">
    <property type="entry name" value="TPR_12"/>
    <property type="match status" value="1"/>
</dbReference>
<evidence type="ECO:0000259" key="1">
    <source>
        <dbReference type="Pfam" id="PF25000"/>
    </source>
</evidence>
<dbReference type="InterPro" id="IPR011990">
    <property type="entry name" value="TPR-like_helical_dom_sf"/>
</dbReference>
<dbReference type="PANTHER" id="PTHR46082">
    <property type="entry name" value="ATP/GTP-BINDING PROTEIN-RELATED"/>
    <property type="match status" value="1"/>
</dbReference>
<reference evidence="2" key="1">
    <citation type="submission" date="2022-12" db="EMBL/GenBank/DDBJ databases">
        <authorList>
            <person name="Petersen C."/>
        </authorList>
    </citation>
    <scope>NUCLEOTIDE SEQUENCE</scope>
    <source>
        <strain evidence="2">IBT 29495</strain>
    </source>
</reference>
<dbReference type="EMBL" id="JAPWDS010000001">
    <property type="protein sequence ID" value="KAJ5520258.1"/>
    <property type="molecule type" value="Genomic_DNA"/>
</dbReference>
<dbReference type="Gene3D" id="1.25.40.10">
    <property type="entry name" value="Tetratricopeptide repeat domain"/>
    <property type="match status" value="1"/>
</dbReference>
<proteinExistence type="predicted"/>
<dbReference type="Proteomes" id="UP001149954">
    <property type="component" value="Unassembled WGS sequence"/>
</dbReference>